<reference evidence="7 8" key="1">
    <citation type="submission" date="2023-05" db="EMBL/GenBank/DDBJ databases">
        <title>Genome sequence of Pinibacter sp. MAH-24.</title>
        <authorList>
            <person name="Huq M.A."/>
        </authorList>
    </citation>
    <scope>NUCLEOTIDE SEQUENCE [LARGE SCALE GENOMIC DNA]</scope>
    <source>
        <strain evidence="7 8">MAH-24</strain>
    </source>
</reference>
<name>A0ABT6REH1_9BACT</name>
<comment type="caution">
    <text evidence="7">The sequence shown here is derived from an EMBL/GenBank/DDBJ whole genome shotgun (WGS) entry which is preliminary data.</text>
</comment>
<feature type="transmembrane region" description="Helical" evidence="5">
    <location>
        <begin position="405"/>
        <end position="422"/>
    </location>
</feature>
<evidence type="ECO:0000313" key="8">
    <source>
        <dbReference type="Proteomes" id="UP001226434"/>
    </source>
</evidence>
<protein>
    <recommendedName>
        <fullName evidence="6">O-antigen ligase-related domain-containing protein</fullName>
    </recommendedName>
</protein>
<accession>A0ABT6REH1</accession>
<dbReference type="Proteomes" id="UP001226434">
    <property type="component" value="Unassembled WGS sequence"/>
</dbReference>
<feature type="transmembrane region" description="Helical" evidence="5">
    <location>
        <begin position="230"/>
        <end position="250"/>
    </location>
</feature>
<feature type="transmembrane region" description="Helical" evidence="5">
    <location>
        <begin position="12"/>
        <end position="41"/>
    </location>
</feature>
<feature type="domain" description="O-antigen ligase-related" evidence="6">
    <location>
        <begin position="191"/>
        <end position="364"/>
    </location>
</feature>
<dbReference type="EMBL" id="JASBRG010000006">
    <property type="protein sequence ID" value="MDI3320264.1"/>
    <property type="molecule type" value="Genomic_DNA"/>
</dbReference>
<evidence type="ECO:0000313" key="7">
    <source>
        <dbReference type="EMBL" id="MDI3320264.1"/>
    </source>
</evidence>
<evidence type="ECO:0000256" key="3">
    <source>
        <dbReference type="ARBA" id="ARBA00022989"/>
    </source>
</evidence>
<dbReference type="RefSeq" id="WP_282334361.1">
    <property type="nucleotide sequence ID" value="NZ_JASBRG010000006.1"/>
</dbReference>
<keyword evidence="3 5" id="KW-1133">Transmembrane helix</keyword>
<gene>
    <name evidence="7" type="ORF">QJ048_10800</name>
</gene>
<dbReference type="InterPro" id="IPR051533">
    <property type="entry name" value="WaaL-like"/>
</dbReference>
<feature type="transmembrane region" description="Helical" evidence="5">
    <location>
        <begin position="111"/>
        <end position="134"/>
    </location>
</feature>
<keyword evidence="2 5" id="KW-0812">Transmembrane</keyword>
<comment type="subcellular location">
    <subcellularLocation>
        <location evidence="1">Membrane</location>
        <topology evidence="1">Multi-pass membrane protein</topology>
    </subcellularLocation>
</comment>
<dbReference type="Pfam" id="PF04932">
    <property type="entry name" value="Wzy_C"/>
    <property type="match status" value="1"/>
</dbReference>
<evidence type="ECO:0000256" key="2">
    <source>
        <dbReference type="ARBA" id="ARBA00022692"/>
    </source>
</evidence>
<dbReference type="InterPro" id="IPR007016">
    <property type="entry name" value="O-antigen_ligase-rel_domated"/>
</dbReference>
<proteinExistence type="predicted"/>
<feature type="transmembrane region" description="Helical" evidence="5">
    <location>
        <begin position="53"/>
        <end position="75"/>
    </location>
</feature>
<evidence type="ECO:0000256" key="5">
    <source>
        <dbReference type="SAM" id="Phobius"/>
    </source>
</evidence>
<evidence type="ECO:0000256" key="4">
    <source>
        <dbReference type="ARBA" id="ARBA00023136"/>
    </source>
</evidence>
<feature type="transmembrane region" description="Helical" evidence="5">
    <location>
        <begin position="154"/>
        <end position="173"/>
    </location>
</feature>
<feature type="transmembrane region" description="Helical" evidence="5">
    <location>
        <begin position="355"/>
        <end position="374"/>
    </location>
</feature>
<dbReference type="PANTHER" id="PTHR37422:SF17">
    <property type="entry name" value="O-ANTIGEN LIGASE"/>
    <property type="match status" value="1"/>
</dbReference>
<keyword evidence="8" id="KW-1185">Reference proteome</keyword>
<sequence length="435" mass="50470">MSLNSWRDKLFVNALCLIAFIIPFPFYLGAISAWILALAWLIQGNFAAKIQRLLKPGYLVWIVYFALFGLSYFYSDNKKESTVDIVSKLTFVIFPILIGTGEIDRKALEKIFISFITGVSLIALFCIIHAFYLFNKNGDASQFFYHTLVSMLDANAVYMSFYTIFALYLFVSFRFTSVFTKKRKAFKWSVFSLLLVFFILLSCRLLIFLFVLYLGLTAVKFLFRNPKKYLLKISILAVVVGTFCSIILFTKNPIKERYLLVARGNMDLVFQKDFSHKEFVLDNLNARPLIWRVAIENIVEKNLWWKGCGNGDINDIQNEKYLQLGIPGFKKEDGFQSPLYNIAIHNMYLQTLEMIGIPGLICLILILALPFFSIRYVKNKGIFYIFQCTGILFMMQESVLQTQAGIVYFVFFSILFWNYYYLQKNNKETPFDATV</sequence>
<organism evidence="7 8">
    <name type="scientific">Pinibacter soli</name>
    <dbReference type="NCBI Taxonomy" id="3044211"/>
    <lineage>
        <taxon>Bacteria</taxon>
        <taxon>Pseudomonadati</taxon>
        <taxon>Bacteroidota</taxon>
        <taxon>Chitinophagia</taxon>
        <taxon>Chitinophagales</taxon>
        <taxon>Chitinophagaceae</taxon>
        <taxon>Pinibacter</taxon>
    </lineage>
</organism>
<keyword evidence="4 5" id="KW-0472">Membrane</keyword>
<evidence type="ECO:0000256" key="1">
    <source>
        <dbReference type="ARBA" id="ARBA00004141"/>
    </source>
</evidence>
<dbReference type="PANTHER" id="PTHR37422">
    <property type="entry name" value="TEICHURONIC ACID BIOSYNTHESIS PROTEIN TUAE"/>
    <property type="match status" value="1"/>
</dbReference>
<evidence type="ECO:0000259" key="6">
    <source>
        <dbReference type="Pfam" id="PF04932"/>
    </source>
</evidence>